<sequence>PTSWLELVTGVVNRAENLTKAPSPGSYLTPTTENIWADAFAAALVDSLAFWFDCVTVPPLFTLVVTLLGFML</sequence>
<feature type="transmembrane region" description="Helical" evidence="1">
    <location>
        <begin position="48"/>
        <end position="70"/>
    </location>
</feature>
<feature type="non-terminal residue" evidence="2">
    <location>
        <position position="1"/>
    </location>
</feature>
<keyword evidence="1" id="KW-0812">Transmembrane</keyword>
<proteinExistence type="predicted"/>
<evidence type="ECO:0000313" key="2">
    <source>
        <dbReference type="EMBL" id="KKK40911.1"/>
    </source>
</evidence>
<protein>
    <submittedName>
        <fullName evidence="2">Uncharacterized protein</fullName>
    </submittedName>
</protein>
<evidence type="ECO:0000256" key="1">
    <source>
        <dbReference type="SAM" id="Phobius"/>
    </source>
</evidence>
<reference evidence="2" key="1">
    <citation type="journal article" date="2015" name="Nature">
        <title>Complex archaea that bridge the gap between prokaryotes and eukaryotes.</title>
        <authorList>
            <person name="Spang A."/>
            <person name="Saw J.H."/>
            <person name="Jorgensen S.L."/>
            <person name="Zaremba-Niedzwiedzka K."/>
            <person name="Martijn J."/>
            <person name="Lind A.E."/>
            <person name="van Eijk R."/>
            <person name="Schleper C."/>
            <person name="Guy L."/>
            <person name="Ettema T.J."/>
        </authorList>
    </citation>
    <scope>NUCLEOTIDE SEQUENCE</scope>
</reference>
<name>A0A0F8XXP5_9ZZZZ</name>
<dbReference type="EMBL" id="LAZR01070443">
    <property type="protein sequence ID" value="KKK40911.1"/>
    <property type="molecule type" value="Genomic_DNA"/>
</dbReference>
<keyword evidence="1" id="KW-1133">Transmembrane helix</keyword>
<comment type="caution">
    <text evidence="2">The sequence shown here is derived from an EMBL/GenBank/DDBJ whole genome shotgun (WGS) entry which is preliminary data.</text>
</comment>
<dbReference type="AlphaFoldDB" id="A0A0F8XXP5"/>
<gene>
    <name evidence="2" type="ORF">LCGC14_2916810</name>
</gene>
<keyword evidence="1" id="KW-0472">Membrane</keyword>
<accession>A0A0F8XXP5</accession>
<organism evidence="2">
    <name type="scientific">marine sediment metagenome</name>
    <dbReference type="NCBI Taxonomy" id="412755"/>
    <lineage>
        <taxon>unclassified sequences</taxon>
        <taxon>metagenomes</taxon>
        <taxon>ecological metagenomes</taxon>
    </lineage>
</organism>